<comment type="subcellular location">
    <subcellularLocation>
        <location evidence="1 13">Cytoplasm</location>
    </subcellularLocation>
</comment>
<dbReference type="GO" id="GO:0008821">
    <property type="term" value="F:crossover junction DNA endonuclease activity"/>
    <property type="evidence" value="ECO:0007669"/>
    <property type="project" value="UniProtKB-EC"/>
</dbReference>
<gene>
    <name evidence="13 16" type="primary">recU</name>
    <name evidence="16" type="ORF">Q4F26_00750</name>
</gene>
<keyword evidence="5 13" id="KW-0255">Endonuclease</keyword>
<evidence type="ECO:0000256" key="5">
    <source>
        <dbReference type="ARBA" id="ARBA00022759"/>
    </source>
</evidence>
<evidence type="ECO:0000313" key="17">
    <source>
        <dbReference type="Proteomes" id="UP001171751"/>
    </source>
</evidence>
<evidence type="ECO:0000256" key="15">
    <source>
        <dbReference type="SAM" id="MobiDB-lite"/>
    </source>
</evidence>
<evidence type="ECO:0000256" key="13">
    <source>
        <dbReference type="HAMAP-Rule" id="MF_00130"/>
    </source>
</evidence>
<dbReference type="EC" id="3.1.21.10" evidence="13 14"/>
<evidence type="ECO:0000256" key="8">
    <source>
        <dbReference type="ARBA" id="ARBA00022842"/>
    </source>
</evidence>
<keyword evidence="3 13" id="KW-0540">Nuclease</keyword>
<evidence type="ECO:0000313" key="16">
    <source>
        <dbReference type="EMBL" id="MDO5456848.1"/>
    </source>
</evidence>
<dbReference type="GO" id="GO:0005737">
    <property type="term" value="C:cytoplasm"/>
    <property type="evidence" value="ECO:0007669"/>
    <property type="project" value="UniProtKB-SubCell"/>
</dbReference>
<keyword evidence="10 13" id="KW-0234">DNA repair</keyword>
<reference evidence="16" key="1">
    <citation type="submission" date="2023-07" db="EMBL/GenBank/DDBJ databases">
        <title>Between Cages and Wild: Unraveling the Impact of Captivity on Animal Microbiomes and Antimicrobial Resistance.</title>
        <authorList>
            <person name="Schmartz G.P."/>
            <person name="Rehner J."/>
            <person name="Schuff M.J."/>
            <person name="Becker S.L."/>
            <person name="Kravczyk M."/>
            <person name="Gurevich A."/>
            <person name="Francke R."/>
            <person name="Mueller R."/>
            <person name="Keller V."/>
            <person name="Keller A."/>
        </authorList>
    </citation>
    <scope>NUCLEOTIDE SEQUENCE</scope>
    <source>
        <strain evidence="16">S39M_St_73</strain>
    </source>
</reference>
<evidence type="ECO:0000256" key="9">
    <source>
        <dbReference type="ARBA" id="ARBA00023172"/>
    </source>
</evidence>
<dbReference type="Pfam" id="PF03838">
    <property type="entry name" value="RecU"/>
    <property type="match status" value="1"/>
</dbReference>
<dbReference type="GO" id="GO:0006281">
    <property type="term" value="P:DNA repair"/>
    <property type="evidence" value="ECO:0007669"/>
    <property type="project" value="UniProtKB-UniRule"/>
</dbReference>
<keyword evidence="4 13" id="KW-0479">Metal-binding</keyword>
<dbReference type="Gene3D" id="3.40.1350.10">
    <property type="match status" value="1"/>
</dbReference>
<protein>
    <recommendedName>
        <fullName evidence="12 13">Holliday junction resolvase RecU</fullName>
        <ecNumber evidence="13 14">3.1.21.10</ecNumber>
    </recommendedName>
    <alternativeName>
        <fullName evidence="13">Recombination protein U homolog</fullName>
    </alternativeName>
</protein>
<evidence type="ECO:0000256" key="14">
    <source>
        <dbReference type="NCBIfam" id="TIGR00648"/>
    </source>
</evidence>
<comment type="function">
    <text evidence="13">Endonuclease that resolves Holliday junction intermediates in genetic recombination. Cleaves mobile four-strand junctions by introducing symmetrical nicks in paired strands. Promotes annealing of linear ssDNA with homologous dsDNA. Required for DNA repair, homologous recombination and chromosome segregation.</text>
</comment>
<evidence type="ECO:0000256" key="11">
    <source>
        <dbReference type="ARBA" id="ARBA00023447"/>
    </source>
</evidence>
<keyword evidence="8 13" id="KW-0460">Magnesium</keyword>
<evidence type="ECO:0000256" key="7">
    <source>
        <dbReference type="ARBA" id="ARBA00022801"/>
    </source>
</evidence>
<dbReference type="GO" id="GO:0006310">
    <property type="term" value="P:DNA recombination"/>
    <property type="evidence" value="ECO:0007669"/>
    <property type="project" value="UniProtKB-UniRule"/>
</dbReference>
<feature type="compositionally biased region" description="Basic residues" evidence="15">
    <location>
        <begin position="15"/>
        <end position="24"/>
    </location>
</feature>
<keyword evidence="2 13" id="KW-0963">Cytoplasm</keyword>
<dbReference type="InterPro" id="IPR011856">
    <property type="entry name" value="tRNA_endonuc-like_dom_sf"/>
</dbReference>
<dbReference type="GO" id="GO:0007059">
    <property type="term" value="P:chromosome segregation"/>
    <property type="evidence" value="ECO:0007669"/>
    <property type="project" value="UniProtKB-UniRule"/>
</dbReference>
<dbReference type="PIRSF" id="PIRSF037785">
    <property type="entry name" value="RecU"/>
    <property type="match status" value="1"/>
</dbReference>
<feature type="binding site" evidence="13">
    <location>
        <position position="100"/>
    </location>
    <ligand>
        <name>Mg(2+)</name>
        <dbReference type="ChEBI" id="CHEBI:18420"/>
    </ligand>
</feature>
<evidence type="ECO:0000256" key="2">
    <source>
        <dbReference type="ARBA" id="ARBA00022490"/>
    </source>
</evidence>
<dbReference type="GO" id="GO:0000287">
    <property type="term" value="F:magnesium ion binding"/>
    <property type="evidence" value="ECO:0007669"/>
    <property type="project" value="UniProtKB-UniRule"/>
</dbReference>
<dbReference type="NCBIfam" id="TIGR00648">
    <property type="entry name" value="recU"/>
    <property type="match status" value="1"/>
</dbReference>
<dbReference type="AlphaFoldDB" id="A0AA43UA41"/>
<evidence type="ECO:0000256" key="3">
    <source>
        <dbReference type="ARBA" id="ARBA00022722"/>
    </source>
</evidence>
<keyword evidence="9 13" id="KW-0233">DNA recombination</keyword>
<feature type="binding site" evidence="13">
    <location>
        <position position="85"/>
    </location>
    <ligand>
        <name>Mg(2+)</name>
        <dbReference type="ChEBI" id="CHEBI:18420"/>
    </ligand>
</feature>
<accession>A0AA43UA41</accession>
<organism evidence="16 17">
    <name type="scientific">Atopococcus tabaci</name>
    <dbReference type="NCBI Taxonomy" id="269774"/>
    <lineage>
        <taxon>Bacteria</taxon>
        <taxon>Bacillati</taxon>
        <taxon>Bacillota</taxon>
        <taxon>Bacilli</taxon>
        <taxon>Lactobacillales</taxon>
        <taxon>Carnobacteriaceae</taxon>
        <taxon>Atopococcus</taxon>
    </lineage>
</organism>
<dbReference type="InterPro" id="IPR004612">
    <property type="entry name" value="Resolv_RecU"/>
</dbReference>
<evidence type="ECO:0000256" key="6">
    <source>
        <dbReference type="ARBA" id="ARBA00022763"/>
    </source>
</evidence>
<evidence type="ECO:0000256" key="12">
    <source>
        <dbReference type="ARBA" id="ARBA00029523"/>
    </source>
</evidence>
<dbReference type="HAMAP" id="MF_00130">
    <property type="entry name" value="RecU"/>
    <property type="match status" value="1"/>
</dbReference>
<comment type="catalytic activity">
    <reaction evidence="13">
        <text>Endonucleolytic cleavage at a junction such as a reciprocal single-stranded crossover between two homologous DNA duplexes (Holliday junction).</text>
        <dbReference type="EC" id="3.1.21.10"/>
    </reaction>
</comment>
<keyword evidence="6 13" id="KW-0227">DNA damage</keyword>
<comment type="caution">
    <text evidence="16">The sequence shown here is derived from an EMBL/GenBank/DDBJ whole genome shotgun (WGS) entry which is preliminary data.</text>
</comment>
<comment type="cofactor">
    <cofactor evidence="13">
        <name>Mg(2+)</name>
        <dbReference type="ChEBI" id="CHEBI:18420"/>
    </cofactor>
    <text evidence="13">Binds 1 Mg(2+) ion per subunit.</text>
</comment>
<feature type="binding site" evidence="13">
    <location>
        <position position="87"/>
    </location>
    <ligand>
        <name>Mg(2+)</name>
        <dbReference type="ChEBI" id="CHEBI:18420"/>
    </ligand>
</feature>
<dbReference type="NCBIfam" id="NF002584">
    <property type="entry name" value="PRK02234.1-5"/>
    <property type="match status" value="1"/>
</dbReference>
<dbReference type="EMBL" id="JAUNQW010000002">
    <property type="protein sequence ID" value="MDO5456848.1"/>
    <property type="molecule type" value="Genomic_DNA"/>
</dbReference>
<name>A0AA43UA41_9LACT</name>
<comment type="similarity">
    <text evidence="11 13">Belongs to the RecU family.</text>
</comment>
<dbReference type="InterPro" id="IPR011335">
    <property type="entry name" value="Restrct_endonuc-II-like"/>
</dbReference>
<feature type="site" description="Transition state stabilizer" evidence="13">
    <location>
        <position position="102"/>
    </location>
</feature>
<keyword evidence="17" id="KW-1185">Reference proteome</keyword>
<proteinExistence type="inferred from homology"/>
<dbReference type="GO" id="GO:0003676">
    <property type="term" value="F:nucleic acid binding"/>
    <property type="evidence" value="ECO:0007669"/>
    <property type="project" value="InterPro"/>
</dbReference>
<keyword evidence="7 13" id="KW-0378">Hydrolase</keyword>
<sequence>MPINYPNGRPSSHFHSNKPKKKKEIRYGKRGMTLESDLSHSNEYYRANNIAIIHKKPTPVQIVKVNYPKRSAARITEAYYQKASTTDYNGIYKGFYIDFEAKETQNKTSFPLKNFHDHQIEHLKNCRKQGGICFAILCFSSLKRIFVLDIKQLCYYWNSQFDEKGAKSIPLAEIEKKSLEIHYGFAPRIPYLDAVDQMIDRRV</sequence>
<dbReference type="SUPFAM" id="SSF52980">
    <property type="entry name" value="Restriction endonuclease-like"/>
    <property type="match status" value="1"/>
</dbReference>
<dbReference type="CDD" id="cd22354">
    <property type="entry name" value="RecU-like"/>
    <property type="match status" value="1"/>
</dbReference>
<evidence type="ECO:0000256" key="10">
    <source>
        <dbReference type="ARBA" id="ARBA00023204"/>
    </source>
</evidence>
<evidence type="ECO:0000256" key="4">
    <source>
        <dbReference type="ARBA" id="ARBA00022723"/>
    </source>
</evidence>
<feature type="binding site" evidence="13">
    <location>
        <position position="119"/>
    </location>
    <ligand>
        <name>Mg(2+)</name>
        <dbReference type="ChEBI" id="CHEBI:18420"/>
    </ligand>
</feature>
<dbReference type="NCBIfam" id="NF002581">
    <property type="entry name" value="PRK02234.1-2"/>
    <property type="match status" value="1"/>
</dbReference>
<evidence type="ECO:0000256" key="1">
    <source>
        <dbReference type="ARBA" id="ARBA00004496"/>
    </source>
</evidence>
<feature type="region of interest" description="Disordered" evidence="15">
    <location>
        <begin position="1"/>
        <end position="26"/>
    </location>
</feature>
<dbReference type="Proteomes" id="UP001171751">
    <property type="component" value="Unassembled WGS sequence"/>
</dbReference>